<dbReference type="Gene3D" id="3.10.10.10">
    <property type="entry name" value="HIV Type 1 Reverse Transcriptase, subunit A, domain 1"/>
    <property type="match status" value="1"/>
</dbReference>
<gene>
    <name evidence="11" type="ORF">M514_26768</name>
</gene>
<dbReference type="EMBL" id="KL367637">
    <property type="protein sequence ID" value="KFD61066.1"/>
    <property type="molecule type" value="Genomic_DNA"/>
</dbReference>
<name>A0A085MV20_9BILA</name>
<dbReference type="Pfam" id="PF17917">
    <property type="entry name" value="RT_RNaseH"/>
    <property type="match status" value="1"/>
</dbReference>
<dbReference type="Pfam" id="PF17921">
    <property type="entry name" value="Integrase_H2C2"/>
    <property type="match status" value="1"/>
</dbReference>
<evidence type="ECO:0000256" key="4">
    <source>
        <dbReference type="ARBA" id="ARBA00022722"/>
    </source>
</evidence>
<dbReference type="GO" id="GO:0016787">
    <property type="term" value="F:hydrolase activity"/>
    <property type="evidence" value="ECO:0007669"/>
    <property type="project" value="UniProtKB-KW"/>
</dbReference>
<feature type="coiled-coil region" evidence="8">
    <location>
        <begin position="8"/>
        <end position="35"/>
    </location>
</feature>
<dbReference type="Pfam" id="PF00078">
    <property type="entry name" value="RVT_1"/>
    <property type="match status" value="1"/>
</dbReference>
<sequence>MAEMAQFMDIFQKQIESQQQQIGAQRRQIEVLLSRLPVASATPPTLASSFPSFAAFDATCELWKDYWARFKTYAGANSIPEDKLAQVFLTNQATAIFKLLSTLAGQQSPPKDINELTMDDIAKFMENQYDPRRFVVRERFKFWSDMQRKPGETVQMLAARIRQEAATCDFASIKDPQDEALRTRFICSVGNEAVLKALFKIKDDELTFSRAVQVALETEDAANVAKETVYGTKPKTVFKVDEQRLAKARRTKRNEPSAGPKPVPNVKCWRCGNSEHRPAECRFKDAKCNFCEHIGHIAVACLKKKKARDSVAQSREKPIRKVRRLEDLDPITQPLRLNGKHFEFELDTGTRDNFCSRDVWRRLGKPTLHEPHSRYLSATRGQLQILGTFNTKAALLGQHHGDVELELNVTSLPQFNVLGRKTIRDFDIDVRALLKGQPSSVANVYAIRPNNELDLALQKACKELCSNFPDLFKPELGCLKDFELEISFKTDAKPIFCKPRTVPFAILEDLNQAYDAGIKRGVWVPTQFNEYGTPVVPVRKPLSTDRRKATLRVCGDYSVTVNPQLDTHRHPMPLPEDLMRKLSGGYYFTKIDLADAYNQIKLAPESQKRLALSTHRGVLLQTRLPFGISSAPGYFQKIMEQLTSDLRGVAVYLDDILVSGNNAEEHIQNLRALLERLNEKGLRCKLEKCSFAQPSVEYHLGHILSRHGVSKGSKVDAVAKMPPPTNVARLRSFLGSVQFYGKFISNLSTLTEPLNRLTRKDVPWTWAAVEQAAFQRLKDALCADAVLAHFDPSQQIGISCDASEVGIGAVLFHRYADGSERPIANVSKTLTESQRRYSQVEKEALAVIFALRKFHQFLYGRRFIVVTDHKPLVALFGPAKGTPVLAANRLARWSLTLNQYDYSIEYRKTTDHGNADALSRLPAGEDPQFDEEENDAEVDTVCSLRAVTTISLQMNPADPGLIVKESKKDPVICTVIRYTKEGWPQSADSEEIKHFRKLRHSLSTENGCLFHGVRIVIPKHLRNQVLQLIHLGHFGMQRMKQLARSVVYWPQIDADIEQLCRTCTACAEHQNKPEKAVNHPWMLPEKPWSRLHLDHAINFMGLNWLVVVDAYSKYPCIHPTVSTSTKATMELLEQDFAHFGYPHALVTDNAPNFRSEEFQAWCRQRGIVHLTGAPYHPATNGAAERLVQSFKQSLRKSSLPPKAAL</sequence>
<dbReference type="SUPFAM" id="SSF53098">
    <property type="entry name" value="Ribonuclease H-like"/>
    <property type="match status" value="1"/>
</dbReference>
<proteinExistence type="predicted"/>
<dbReference type="GO" id="GO:0003964">
    <property type="term" value="F:RNA-directed DNA polymerase activity"/>
    <property type="evidence" value="ECO:0007669"/>
    <property type="project" value="UniProtKB-KW"/>
</dbReference>
<dbReference type="CDD" id="cd09274">
    <property type="entry name" value="RNase_HI_RT_Ty3"/>
    <property type="match status" value="1"/>
</dbReference>
<dbReference type="InterPro" id="IPR050951">
    <property type="entry name" value="Retrovirus_Pol_polyprotein"/>
</dbReference>
<evidence type="ECO:0000259" key="10">
    <source>
        <dbReference type="PROSITE" id="PS50994"/>
    </source>
</evidence>
<evidence type="ECO:0000256" key="7">
    <source>
        <dbReference type="ARBA" id="ARBA00022918"/>
    </source>
</evidence>
<dbReference type="FunFam" id="3.30.70.270:FF:000026">
    <property type="entry name" value="Transposon Ty3-G Gag-Pol polyprotein"/>
    <property type="match status" value="1"/>
</dbReference>
<dbReference type="InterPro" id="IPR041588">
    <property type="entry name" value="Integrase_H2C2"/>
</dbReference>
<dbReference type="InterPro" id="IPR036397">
    <property type="entry name" value="RNaseH_sf"/>
</dbReference>
<dbReference type="AlphaFoldDB" id="A0A085MV20"/>
<keyword evidence="5" id="KW-0255">Endonuclease</keyword>
<dbReference type="PANTHER" id="PTHR37984">
    <property type="entry name" value="PROTEIN CBG26694"/>
    <property type="match status" value="1"/>
</dbReference>
<protein>
    <recommendedName>
        <fullName evidence="1">RNA-directed DNA polymerase</fullName>
        <ecNumber evidence="1">2.7.7.49</ecNumber>
    </recommendedName>
</protein>
<keyword evidence="4" id="KW-0540">Nuclease</keyword>
<dbReference type="Gene3D" id="3.30.420.10">
    <property type="entry name" value="Ribonuclease H-like superfamily/Ribonuclease H"/>
    <property type="match status" value="1"/>
</dbReference>
<reference evidence="11" key="1">
    <citation type="journal article" date="2014" name="Nat. Genet.">
        <title>Genome and transcriptome of the porcine whipworm Trichuris suis.</title>
        <authorList>
            <person name="Jex A.R."/>
            <person name="Nejsum P."/>
            <person name="Schwarz E.M."/>
            <person name="Hu L."/>
            <person name="Young N.D."/>
            <person name="Hall R.S."/>
            <person name="Korhonen P.K."/>
            <person name="Liao S."/>
            <person name="Thamsborg S."/>
            <person name="Xia J."/>
            <person name="Xu P."/>
            <person name="Wang S."/>
            <person name="Scheerlinck J.P."/>
            <person name="Hofmann A."/>
            <person name="Sternberg P.W."/>
            <person name="Wang J."/>
            <person name="Gasser R.B."/>
        </authorList>
    </citation>
    <scope>NUCLEOTIDE SEQUENCE [LARGE SCALE GENOMIC DNA]</scope>
    <source>
        <strain evidence="11">DCEP-RM93F</strain>
    </source>
</reference>
<dbReference type="InterPro" id="IPR001584">
    <property type="entry name" value="Integrase_cat-core"/>
</dbReference>
<evidence type="ECO:0000313" key="11">
    <source>
        <dbReference type="EMBL" id="KFD61066.1"/>
    </source>
</evidence>
<dbReference type="SUPFAM" id="SSF50630">
    <property type="entry name" value="Acid proteases"/>
    <property type="match status" value="1"/>
</dbReference>
<dbReference type="FunFam" id="1.10.340.70:FF:000003">
    <property type="entry name" value="Protein CBG25708"/>
    <property type="match status" value="1"/>
</dbReference>
<dbReference type="PROSITE" id="PS50878">
    <property type="entry name" value="RT_POL"/>
    <property type="match status" value="1"/>
</dbReference>
<dbReference type="GO" id="GO:0003676">
    <property type="term" value="F:nucleic acid binding"/>
    <property type="evidence" value="ECO:0007669"/>
    <property type="project" value="InterPro"/>
</dbReference>
<keyword evidence="7" id="KW-0695">RNA-directed DNA polymerase</keyword>
<dbReference type="SUPFAM" id="SSF57756">
    <property type="entry name" value="Retrovirus zinc finger-like domains"/>
    <property type="match status" value="1"/>
</dbReference>
<evidence type="ECO:0000256" key="5">
    <source>
        <dbReference type="ARBA" id="ARBA00022759"/>
    </source>
</evidence>
<dbReference type="Pfam" id="PF00665">
    <property type="entry name" value="rve"/>
    <property type="match status" value="1"/>
</dbReference>
<evidence type="ECO:0000256" key="6">
    <source>
        <dbReference type="ARBA" id="ARBA00022801"/>
    </source>
</evidence>
<evidence type="ECO:0000256" key="8">
    <source>
        <dbReference type="SAM" id="Coils"/>
    </source>
</evidence>
<evidence type="ECO:0000256" key="2">
    <source>
        <dbReference type="ARBA" id="ARBA00022679"/>
    </source>
</evidence>
<feature type="domain" description="Reverse transcriptase" evidence="9">
    <location>
        <begin position="519"/>
        <end position="704"/>
    </location>
</feature>
<evidence type="ECO:0000256" key="3">
    <source>
        <dbReference type="ARBA" id="ARBA00022695"/>
    </source>
</evidence>
<dbReference type="InterPro" id="IPR036875">
    <property type="entry name" value="Znf_CCHC_sf"/>
</dbReference>
<dbReference type="GO" id="GO:0004519">
    <property type="term" value="F:endonuclease activity"/>
    <property type="evidence" value="ECO:0007669"/>
    <property type="project" value="UniProtKB-KW"/>
</dbReference>
<dbReference type="Gene3D" id="1.10.340.70">
    <property type="match status" value="1"/>
</dbReference>
<dbReference type="Gene3D" id="3.30.70.270">
    <property type="match status" value="2"/>
</dbReference>
<dbReference type="InterPro" id="IPR012337">
    <property type="entry name" value="RNaseH-like_sf"/>
</dbReference>
<keyword evidence="3" id="KW-0548">Nucleotidyltransferase</keyword>
<accession>A0A085MV20</accession>
<keyword evidence="6" id="KW-0378">Hydrolase</keyword>
<dbReference type="InterPro" id="IPR041373">
    <property type="entry name" value="RT_RNaseH"/>
</dbReference>
<organism evidence="11">
    <name type="scientific">Trichuris suis</name>
    <name type="common">pig whipworm</name>
    <dbReference type="NCBI Taxonomy" id="68888"/>
    <lineage>
        <taxon>Eukaryota</taxon>
        <taxon>Metazoa</taxon>
        <taxon>Ecdysozoa</taxon>
        <taxon>Nematoda</taxon>
        <taxon>Enoplea</taxon>
        <taxon>Dorylaimia</taxon>
        <taxon>Trichinellida</taxon>
        <taxon>Trichuridae</taxon>
        <taxon>Trichuris</taxon>
    </lineage>
</organism>
<dbReference type="PROSITE" id="PS50994">
    <property type="entry name" value="INTEGRASE"/>
    <property type="match status" value="1"/>
</dbReference>
<dbReference type="FunFam" id="3.10.20.370:FF:000001">
    <property type="entry name" value="Retrovirus-related Pol polyprotein from transposon 17.6-like protein"/>
    <property type="match status" value="1"/>
</dbReference>
<dbReference type="InterPro" id="IPR021109">
    <property type="entry name" value="Peptidase_aspartic_dom_sf"/>
</dbReference>
<dbReference type="GO" id="GO:0042575">
    <property type="term" value="C:DNA polymerase complex"/>
    <property type="evidence" value="ECO:0007669"/>
    <property type="project" value="UniProtKB-ARBA"/>
</dbReference>
<dbReference type="PANTHER" id="PTHR37984:SF5">
    <property type="entry name" value="PROTEIN NYNRIN-LIKE"/>
    <property type="match status" value="1"/>
</dbReference>
<feature type="domain" description="Integrase catalytic" evidence="10">
    <location>
        <begin position="1083"/>
        <end position="1205"/>
    </location>
</feature>
<dbReference type="Gene3D" id="2.40.70.10">
    <property type="entry name" value="Acid Proteases"/>
    <property type="match status" value="1"/>
</dbReference>
<dbReference type="SUPFAM" id="SSF56672">
    <property type="entry name" value="DNA/RNA polymerases"/>
    <property type="match status" value="1"/>
</dbReference>
<dbReference type="InterPro" id="IPR043502">
    <property type="entry name" value="DNA/RNA_pol_sf"/>
</dbReference>
<keyword evidence="8" id="KW-0175">Coiled coil</keyword>
<dbReference type="InterPro" id="IPR000477">
    <property type="entry name" value="RT_dom"/>
</dbReference>
<dbReference type="GO" id="GO:0008270">
    <property type="term" value="F:zinc ion binding"/>
    <property type="evidence" value="ECO:0007669"/>
    <property type="project" value="InterPro"/>
</dbReference>
<dbReference type="Proteomes" id="UP000030758">
    <property type="component" value="Unassembled WGS sequence"/>
</dbReference>
<keyword evidence="2" id="KW-0808">Transferase</keyword>
<dbReference type="InterPro" id="IPR043128">
    <property type="entry name" value="Rev_trsase/Diguanyl_cyclase"/>
</dbReference>
<evidence type="ECO:0000259" key="9">
    <source>
        <dbReference type="PROSITE" id="PS50878"/>
    </source>
</evidence>
<dbReference type="Gene3D" id="4.10.60.10">
    <property type="entry name" value="Zinc finger, CCHC-type"/>
    <property type="match status" value="1"/>
</dbReference>
<dbReference type="EC" id="2.7.7.49" evidence="1"/>
<dbReference type="CDD" id="cd01647">
    <property type="entry name" value="RT_LTR"/>
    <property type="match status" value="1"/>
</dbReference>
<dbReference type="GO" id="GO:0015074">
    <property type="term" value="P:DNA integration"/>
    <property type="evidence" value="ECO:0007669"/>
    <property type="project" value="InterPro"/>
</dbReference>
<evidence type="ECO:0000256" key="1">
    <source>
        <dbReference type="ARBA" id="ARBA00012493"/>
    </source>
</evidence>